<dbReference type="CDD" id="cd00293">
    <property type="entry name" value="USP-like"/>
    <property type="match status" value="1"/>
</dbReference>
<dbReference type="RefSeq" id="WP_144729823.1">
    <property type="nucleotide sequence ID" value="NZ_ML675581.1"/>
</dbReference>
<comment type="similarity">
    <text evidence="1">Belongs to the universal stress protein A family.</text>
</comment>
<dbReference type="PANTHER" id="PTHR46268">
    <property type="entry name" value="STRESS RESPONSE PROTEIN NHAX"/>
    <property type="match status" value="1"/>
</dbReference>
<comment type="caution">
    <text evidence="3">The sequence shown here is derived from an EMBL/GenBank/DDBJ whole genome shotgun (WGS) entry which is preliminary data.</text>
</comment>
<evidence type="ECO:0000313" key="4">
    <source>
        <dbReference type="Proteomes" id="UP000315289"/>
    </source>
</evidence>
<dbReference type="EMBL" id="VOAH01000005">
    <property type="protein sequence ID" value="TVP40984.1"/>
    <property type="molecule type" value="Genomic_DNA"/>
</dbReference>
<dbReference type="SUPFAM" id="SSF52402">
    <property type="entry name" value="Adenine nucleotide alpha hydrolases-like"/>
    <property type="match status" value="1"/>
</dbReference>
<proteinExistence type="inferred from homology"/>
<name>A0A557SWK5_9ARCH</name>
<dbReference type="PANTHER" id="PTHR46268:SF6">
    <property type="entry name" value="UNIVERSAL STRESS PROTEIN UP12"/>
    <property type="match status" value="1"/>
</dbReference>
<dbReference type="InterPro" id="IPR006016">
    <property type="entry name" value="UspA"/>
</dbReference>
<gene>
    <name evidence="3" type="ORF">NARC_50165</name>
</gene>
<sequence>MFPDPTMSPDPTESISEFVIPSFRKILVTHDGKDKSNKAINYAIYLSKLSGAEITILQIINDAERLEDTSVNTSNNQPPSPSSLTIPNSQLTAVNKQDYAKNIEGNLIDSMEEKIKKIAQAGCKNKVLYKLKTGKIVDEIINEINEMNYDLVILTSSHLHSWIESLFSNTRKIISNIHTSVLIPH</sequence>
<dbReference type="Gene3D" id="3.40.50.620">
    <property type="entry name" value="HUPs"/>
    <property type="match status" value="1"/>
</dbReference>
<keyword evidence="4" id="KW-1185">Reference proteome</keyword>
<dbReference type="OrthoDB" id="105697at2157"/>
<evidence type="ECO:0000259" key="2">
    <source>
        <dbReference type="Pfam" id="PF00582"/>
    </source>
</evidence>
<accession>A0A557SWK5</accession>
<evidence type="ECO:0000256" key="1">
    <source>
        <dbReference type="ARBA" id="ARBA00008791"/>
    </source>
</evidence>
<dbReference type="InterPro" id="IPR014729">
    <property type="entry name" value="Rossmann-like_a/b/a_fold"/>
</dbReference>
<dbReference type="Pfam" id="PF00582">
    <property type="entry name" value="Usp"/>
    <property type="match status" value="1"/>
</dbReference>
<reference evidence="3 4" key="1">
    <citation type="journal article" date="2019" name="Front. Microbiol.">
        <title>Ammonia Oxidation by the Arctic Terrestrial Thaumarchaeote Candidatus Nitrosocosmicus arcticus Is Stimulated by Increasing Temperatures.</title>
        <authorList>
            <person name="Alves R.J.E."/>
            <person name="Kerou M."/>
            <person name="Zappe A."/>
            <person name="Bittner R."/>
            <person name="Abby S.S."/>
            <person name="Schmidt H.A."/>
            <person name="Pfeifer K."/>
            <person name="Schleper C."/>
        </authorList>
    </citation>
    <scope>NUCLEOTIDE SEQUENCE [LARGE SCALE GENOMIC DNA]</scope>
    <source>
        <strain evidence="3 4">Kfb</strain>
    </source>
</reference>
<protein>
    <recommendedName>
        <fullName evidence="2">UspA domain-containing protein</fullName>
    </recommendedName>
</protein>
<feature type="domain" description="UspA" evidence="2">
    <location>
        <begin position="23"/>
        <end position="183"/>
    </location>
</feature>
<dbReference type="Proteomes" id="UP000315289">
    <property type="component" value="Unassembled WGS sequence"/>
</dbReference>
<organism evidence="3 4">
    <name type="scientific">Candidatus Nitrosocosmicus arcticus</name>
    <dbReference type="NCBI Taxonomy" id="2035267"/>
    <lineage>
        <taxon>Archaea</taxon>
        <taxon>Nitrososphaerota</taxon>
        <taxon>Nitrososphaeria</taxon>
        <taxon>Nitrososphaerales</taxon>
        <taxon>Nitrososphaeraceae</taxon>
        <taxon>Candidatus Nitrosocosmicus</taxon>
    </lineage>
</organism>
<evidence type="ECO:0000313" key="3">
    <source>
        <dbReference type="EMBL" id="TVP40984.1"/>
    </source>
</evidence>
<dbReference type="AlphaFoldDB" id="A0A557SWK5"/>